<evidence type="ECO:0008006" key="3">
    <source>
        <dbReference type="Google" id="ProtNLM"/>
    </source>
</evidence>
<sequence length="203" mass="23577">MPQSLHHDIVKDEQNLFAVLSSDRFLRMEGLGNEVAHFIFDYEPDTELDVAQMRRRIKSRLATEKGISVLEINLYELCVDLLKKRGVWDRVLAREPDMEKPDFHRLLQNMLDPQAHLAPAIRERISAEQFDILFLSGVGQVFPFVRSHTVLNNLQTVVSDRPMLMFFPGRYEVTNTQGSALVLFSQLKDDSFYRAKRIRDQEA</sequence>
<dbReference type="Pfam" id="PF08747">
    <property type="entry name" value="BrxB"/>
    <property type="match status" value="1"/>
</dbReference>
<dbReference type="Proteomes" id="UP000184253">
    <property type="component" value="Unassembled WGS sequence"/>
</dbReference>
<accession>A0ABD7M6D5</accession>
<proteinExistence type="predicted"/>
<protein>
    <recommendedName>
        <fullName evidence="3">DUF1788 domain-containing protein</fullName>
    </recommendedName>
</protein>
<dbReference type="InterPro" id="IPR014858">
    <property type="entry name" value="BrxB"/>
</dbReference>
<evidence type="ECO:0000313" key="2">
    <source>
        <dbReference type="Proteomes" id="UP000184253"/>
    </source>
</evidence>
<dbReference type="EMBL" id="FRCE01000003">
    <property type="protein sequence ID" value="SHL44534.1"/>
    <property type="molecule type" value="Genomic_DNA"/>
</dbReference>
<dbReference type="RefSeq" id="WP_073116217.1">
    <property type="nucleotide sequence ID" value="NZ_FRCE01000003.1"/>
</dbReference>
<comment type="caution">
    <text evidence="1">The sequence shown here is derived from an EMBL/GenBank/DDBJ whole genome shotgun (WGS) entry which is preliminary data.</text>
</comment>
<gene>
    <name evidence="1" type="ORF">SAMN04487849_10383</name>
</gene>
<evidence type="ECO:0000313" key="1">
    <source>
        <dbReference type="EMBL" id="SHL44534.1"/>
    </source>
</evidence>
<dbReference type="AlphaFoldDB" id="A0ABD7M6D5"/>
<organism evidence="1 2">
    <name type="scientific">Micrococcus luteus</name>
    <name type="common">Micrococcus lysodeikticus</name>
    <dbReference type="NCBI Taxonomy" id="1270"/>
    <lineage>
        <taxon>Bacteria</taxon>
        <taxon>Bacillati</taxon>
        <taxon>Actinomycetota</taxon>
        <taxon>Actinomycetes</taxon>
        <taxon>Micrococcales</taxon>
        <taxon>Micrococcaceae</taxon>
        <taxon>Micrococcus</taxon>
    </lineage>
</organism>
<name>A0ABD7M6D5_MICLU</name>
<reference evidence="1 2" key="1">
    <citation type="submission" date="2016-11" db="EMBL/GenBank/DDBJ databases">
        <authorList>
            <person name="Varghese N."/>
            <person name="Submissions S."/>
        </authorList>
    </citation>
    <scope>NUCLEOTIDE SEQUENCE [LARGE SCALE GENOMIC DNA]</scope>
    <source>
        <strain evidence="1 2">VTM4R57</strain>
    </source>
</reference>